<keyword evidence="2" id="KW-0808">Transferase</keyword>
<organism evidence="2 3">
    <name type="scientific">Peribacillus cavernae</name>
    <dbReference type="NCBI Taxonomy" id="1674310"/>
    <lineage>
        <taxon>Bacteria</taxon>
        <taxon>Bacillati</taxon>
        <taxon>Bacillota</taxon>
        <taxon>Bacilli</taxon>
        <taxon>Bacillales</taxon>
        <taxon>Bacillaceae</taxon>
        <taxon>Peribacillus</taxon>
    </lineage>
</organism>
<dbReference type="AlphaFoldDB" id="A0A433HIR2"/>
<dbReference type="Gene3D" id="3.40.630.30">
    <property type="match status" value="1"/>
</dbReference>
<dbReference type="InterPro" id="IPR000182">
    <property type="entry name" value="GNAT_dom"/>
</dbReference>
<dbReference type="InterPro" id="IPR016181">
    <property type="entry name" value="Acyl_CoA_acyltransferase"/>
</dbReference>
<dbReference type="PROSITE" id="PS51186">
    <property type="entry name" value="GNAT"/>
    <property type="match status" value="1"/>
</dbReference>
<comment type="caution">
    <text evidence="2">The sequence shown here is derived from an EMBL/GenBank/DDBJ whole genome shotgun (WGS) entry which is preliminary data.</text>
</comment>
<dbReference type="GO" id="GO:0016747">
    <property type="term" value="F:acyltransferase activity, transferring groups other than amino-acyl groups"/>
    <property type="evidence" value="ECO:0007669"/>
    <property type="project" value="InterPro"/>
</dbReference>
<sequence length="204" mass="24554">MLDTLLQGKRVTLRNVTEKDFKPLWQLRYGEENPEWKKWDAPYFPYERLDFHRFKEMEKNRVTYDYAHGVNSQLLIEVNSRIIGSIVFYWEDEATRWLEIGIAIYKPKFWNGGYGTEALELYIDYLFSNLEIERVGLTTWSGNERMIAAGKKVGLLMEGRMRKCRYYNGYYYDSIRMGMIREEWEEKKKSKKLQRGVSYTNQNN</sequence>
<dbReference type="PANTHER" id="PTHR43415">
    <property type="entry name" value="SPERMIDINE N(1)-ACETYLTRANSFERASE"/>
    <property type="match status" value="1"/>
</dbReference>
<name>A0A433HIR2_9BACI</name>
<dbReference type="RefSeq" id="WP_126865387.1">
    <property type="nucleotide sequence ID" value="NZ_JAUSTX010000002.1"/>
</dbReference>
<dbReference type="SUPFAM" id="SSF55729">
    <property type="entry name" value="Acyl-CoA N-acyltransferases (Nat)"/>
    <property type="match status" value="1"/>
</dbReference>
<feature type="domain" description="N-acetyltransferase" evidence="1">
    <location>
        <begin position="11"/>
        <end position="182"/>
    </location>
</feature>
<keyword evidence="3" id="KW-1185">Reference proteome</keyword>
<dbReference type="OrthoDB" id="9795206at2"/>
<protein>
    <submittedName>
        <fullName evidence="2">N-acetyltransferase</fullName>
    </submittedName>
</protein>
<reference evidence="2 3" key="1">
    <citation type="submission" date="2018-12" db="EMBL/GenBank/DDBJ databases">
        <title>Bacillus chawlae sp. nov., Bacillus glennii sp. nov., and Bacillus saganii sp. nov. Isolated from the Vehicle Assembly Building at Kennedy Space Center where the Viking Spacecraft were Assembled.</title>
        <authorList>
            <person name="Seuylemezian A."/>
            <person name="Vaishampayan P."/>
        </authorList>
    </citation>
    <scope>NUCLEOTIDE SEQUENCE [LARGE SCALE GENOMIC DNA]</scope>
    <source>
        <strain evidence="2 3">L5</strain>
    </source>
</reference>
<evidence type="ECO:0000259" key="1">
    <source>
        <dbReference type="PROSITE" id="PS51186"/>
    </source>
</evidence>
<evidence type="ECO:0000313" key="2">
    <source>
        <dbReference type="EMBL" id="RUQ28280.1"/>
    </source>
</evidence>
<dbReference type="Pfam" id="PF13302">
    <property type="entry name" value="Acetyltransf_3"/>
    <property type="match status" value="1"/>
</dbReference>
<dbReference type="PANTHER" id="PTHR43415:SF4">
    <property type="entry name" value="N-ACETYLTRANSFERASE DOMAIN-CONTAINING PROTEIN"/>
    <property type="match status" value="1"/>
</dbReference>
<proteinExistence type="predicted"/>
<evidence type="ECO:0000313" key="3">
    <source>
        <dbReference type="Proteomes" id="UP000267430"/>
    </source>
</evidence>
<dbReference type="CDD" id="cd04301">
    <property type="entry name" value="NAT_SF"/>
    <property type="match status" value="1"/>
</dbReference>
<dbReference type="EMBL" id="RYZZ01000017">
    <property type="protein sequence ID" value="RUQ28280.1"/>
    <property type="molecule type" value="Genomic_DNA"/>
</dbReference>
<dbReference type="Proteomes" id="UP000267430">
    <property type="component" value="Unassembled WGS sequence"/>
</dbReference>
<gene>
    <name evidence="2" type="ORF">ELQ35_13725</name>
</gene>
<accession>A0A433HIR2</accession>